<dbReference type="PRINTS" id="PR00364">
    <property type="entry name" value="DISEASERSIST"/>
</dbReference>
<evidence type="ECO:0000256" key="1">
    <source>
        <dbReference type="SAM" id="MobiDB-lite"/>
    </source>
</evidence>
<dbReference type="SUPFAM" id="SSF48452">
    <property type="entry name" value="TPR-like"/>
    <property type="match status" value="1"/>
</dbReference>
<accession>A0ABU6FJP5</accession>
<dbReference type="Pfam" id="PF13374">
    <property type="entry name" value="TPR_10"/>
    <property type="match status" value="1"/>
</dbReference>
<dbReference type="PANTHER" id="PTHR46082">
    <property type="entry name" value="ATP/GTP-BINDING PROTEIN-RELATED"/>
    <property type="match status" value="1"/>
</dbReference>
<keyword evidence="3" id="KW-1185">Reference proteome</keyword>
<dbReference type="PANTHER" id="PTHR46082:SF6">
    <property type="entry name" value="AAA+ ATPASE DOMAIN-CONTAINING PROTEIN-RELATED"/>
    <property type="match status" value="1"/>
</dbReference>
<dbReference type="EMBL" id="JAOZYC010000199">
    <property type="protein sequence ID" value="MEB8343817.1"/>
    <property type="molecule type" value="Genomic_DNA"/>
</dbReference>
<gene>
    <name evidence="2" type="ORF">OKJ99_40680</name>
</gene>
<dbReference type="InterPro" id="IPR027417">
    <property type="entry name" value="P-loop_NTPase"/>
</dbReference>
<proteinExistence type="predicted"/>
<feature type="compositionally biased region" description="Basic and acidic residues" evidence="1">
    <location>
        <begin position="31"/>
        <end position="49"/>
    </location>
</feature>
<dbReference type="InterPro" id="IPR053137">
    <property type="entry name" value="NLR-like"/>
</dbReference>
<evidence type="ECO:0000313" key="3">
    <source>
        <dbReference type="Proteomes" id="UP001354931"/>
    </source>
</evidence>
<dbReference type="SUPFAM" id="SSF52540">
    <property type="entry name" value="P-loop containing nucleoside triphosphate hydrolases"/>
    <property type="match status" value="1"/>
</dbReference>
<sequence length="733" mass="79220">MSGPNEARADGYGRVYQASGDQHIVEHHHHVRDEHHHHAREWSGPDSVRHPSVGRAPVTLRDRVGEMDRLRAAVEPGVGNRVYVLHGLGGCGKTAVAYTLFRHATENAGRVGLWVNASDPASLRSGMLAVAADRGATDAELTGARGGLRPAADLVWHYLDRSSEPWLLVLDNADTPAILRAGGWLRTSPAGIVVVTTRQAATHWWPGAELLQFGVLPRQDAALVLQDIAPHAGTLDDAAEVADRLGHLPLALTLAGGFLAHQVIDPWTLADYRHRLDVGIDTGPADLVEAVDPVDAASHFDPRHLLNRTWQLSLDSLTTQGLPEATPLLRLLSCWAGDPLPLKLLAHAELGTELHGSRVESALRGLLDHSLTELVPGQVRCLRVHGILLDSVAHATPDDQRERLATTAARLLRAVLPEVPERGAQDPATLLLAPHVMALLRRVTRWGTSSSTVESAADCALRLIVAVHRSGDYASALTLATDAVALATAALPTDNACVLGLRLRVGRALFRLGRFEESEALYQELRSDCERALGPDAPETLEACLKIGSPLANLGRIQEVPPLRRRVVRVREETLGRRHPLTLMARSAFLEIAANPGMAGLPEQAEMIATGPELLADCYRTLGEHHPLTLTAELNFAAALRCASQHAEALPHALKALAGYEQIFDPDYPLVLNTRHALGRILTALGRHSEAVDQLELLVAGRLRILGPTHPWTRNAQDLLAECLDADTSTSTE</sequence>
<name>A0ABU6FJP5_9ACTN</name>
<dbReference type="Proteomes" id="UP001354931">
    <property type="component" value="Unassembled WGS sequence"/>
</dbReference>
<dbReference type="Gene3D" id="1.25.40.10">
    <property type="entry name" value="Tetratricopeptide repeat domain"/>
    <property type="match status" value="2"/>
</dbReference>
<dbReference type="RefSeq" id="WP_326023553.1">
    <property type="nucleotide sequence ID" value="NZ_JAOZYC010000199.1"/>
</dbReference>
<dbReference type="InterPro" id="IPR011990">
    <property type="entry name" value="TPR-like_helical_dom_sf"/>
</dbReference>
<dbReference type="Gene3D" id="3.40.50.300">
    <property type="entry name" value="P-loop containing nucleotide triphosphate hydrolases"/>
    <property type="match status" value="1"/>
</dbReference>
<comment type="caution">
    <text evidence="2">The sequence shown here is derived from an EMBL/GenBank/DDBJ whole genome shotgun (WGS) entry which is preliminary data.</text>
</comment>
<dbReference type="Pfam" id="PF13424">
    <property type="entry name" value="TPR_12"/>
    <property type="match status" value="1"/>
</dbReference>
<evidence type="ECO:0000313" key="2">
    <source>
        <dbReference type="EMBL" id="MEB8343817.1"/>
    </source>
</evidence>
<organism evidence="2 3">
    <name type="scientific">Streptomyces endophyticus</name>
    <dbReference type="NCBI Taxonomy" id="714166"/>
    <lineage>
        <taxon>Bacteria</taxon>
        <taxon>Bacillati</taxon>
        <taxon>Actinomycetota</taxon>
        <taxon>Actinomycetes</taxon>
        <taxon>Kitasatosporales</taxon>
        <taxon>Streptomycetaceae</taxon>
        <taxon>Streptomyces</taxon>
    </lineage>
</organism>
<reference evidence="2 3" key="1">
    <citation type="submission" date="2022-10" db="EMBL/GenBank/DDBJ databases">
        <authorList>
            <person name="Xie J."/>
            <person name="Shen N."/>
        </authorList>
    </citation>
    <scope>NUCLEOTIDE SEQUENCE [LARGE SCALE GENOMIC DNA]</scope>
    <source>
        <strain evidence="2 3">YIM65594</strain>
    </source>
</reference>
<protein>
    <submittedName>
        <fullName evidence="2">Tetratricopeptide repeat protein</fullName>
    </submittedName>
</protein>
<feature type="region of interest" description="Disordered" evidence="1">
    <location>
        <begin position="30"/>
        <end position="55"/>
    </location>
</feature>